<keyword evidence="7 18" id="KW-0028">Amino-acid biosynthesis</keyword>
<dbReference type="PANTHER" id="PTHR43331">
    <property type="entry name" value="HOMOSERINE DEHYDROGENASE"/>
    <property type="match status" value="1"/>
</dbReference>
<dbReference type="GO" id="GO:0050661">
    <property type="term" value="F:NADP binding"/>
    <property type="evidence" value="ECO:0007669"/>
    <property type="project" value="InterPro"/>
</dbReference>
<dbReference type="InterPro" id="IPR036291">
    <property type="entry name" value="NAD(P)-bd_dom_sf"/>
</dbReference>
<dbReference type="Pfam" id="PF00742">
    <property type="entry name" value="Homoserine_dh"/>
    <property type="match status" value="1"/>
</dbReference>
<proteinExistence type="inferred from homology"/>
<evidence type="ECO:0000256" key="14">
    <source>
        <dbReference type="ARBA" id="ARBA00023167"/>
    </source>
</evidence>
<dbReference type="GO" id="GO:0009086">
    <property type="term" value="P:methionine biosynthetic process"/>
    <property type="evidence" value="ECO:0007669"/>
    <property type="project" value="UniProtKB-KW"/>
</dbReference>
<feature type="binding site" evidence="17">
    <location>
        <position position="106"/>
    </location>
    <ligand>
        <name>NADPH</name>
        <dbReference type="ChEBI" id="CHEBI:57783"/>
    </ligand>
</feature>
<dbReference type="SUPFAM" id="SSF51735">
    <property type="entry name" value="NAD(P)-binding Rossmann-fold domains"/>
    <property type="match status" value="1"/>
</dbReference>
<evidence type="ECO:0000256" key="19">
    <source>
        <dbReference type="RuleBase" id="RU004171"/>
    </source>
</evidence>
<keyword evidence="22" id="KW-1185">Reference proteome</keyword>
<dbReference type="AlphaFoldDB" id="A0A4R1Q3H5"/>
<comment type="cofactor">
    <cofactor evidence="1">
        <name>a metal cation</name>
        <dbReference type="ChEBI" id="CHEBI:25213"/>
    </cofactor>
</comment>
<dbReference type="FunFam" id="3.40.50.720:FF:000062">
    <property type="entry name" value="Homoserine dehydrogenase"/>
    <property type="match status" value="1"/>
</dbReference>
<dbReference type="GO" id="GO:0009088">
    <property type="term" value="P:threonine biosynthetic process"/>
    <property type="evidence" value="ECO:0007669"/>
    <property type="project" value="UniProtKB-UniPathway"/>
</dbReference>
<evidence type="ECO:0000256" key="11">
    <source>
        <dbReference type="ARBA" id="ARBA00023002"/>
    </source>
</evidence>
<comment type="similarity">
    <text evidence="4 19">Belongs to the homoserine dehydrogenase family.</text>
</comment>
<dbReference type="PROSITE" id="PS51671">
    <property type="entry name" value="ACT"/>
    <property type="match status" value="1"/>
</dbReference>
<evidence type="ECO:0000256" key="7">
    <source>
        <dbReference type="ARBA" id="ARBA00022605"/>
    </source>
</evidence>
<evidence type="ECO:0000256" key="17">
    <source>
        <dbReference type="PIRSR" id="PIRSR000098-2"/>
    </source>
</evidence>
<dbReference type="PROSITE" id="PS01042">
    <property type="entry name" value="HOMOSER_DHGENASE"/>
    <property type="match status" value="1"/>
</dbReference>
<dbReference type="GO" id="GO:0004412">
    <property type="term" value="F:homoserine dehydrogenase activity"/>
    <property type="evidence" value="ECO:0007669"/>
    <property type="project" value="UniProtKB-EC"/>
</dbReference>
<dbReference type="InterPro" id="IPR045865">
    <property type="entry name" value="ACT-like_dom_sf"/>
</dbReference>
<dbReference type="InterPro" id="IPR001342">
    <property type="entry name" value="HDH_cat"/>
</dbReference>
<evidence type="ECO:0000256" key="9">
    <source>
        <dbReference type="ARBA" id="ARBA00022723"/>
    </source>
</evidence>
<dbReference type="Gene3D" id="3.40.50.720">
    <property type="entry name" value="NAD(P)-binding Rossmann-like Domain"/>
    <property type="match status" value="1"/>
</dbReference>
<dbReference type="CDD" id="cd04881">
    <property type="entry name" value="ACT_HSDH-Hom"/>
    <property type="match status" value="1"/>
</dbReference>
<evidence type="ECO:0000313" key="21">
    <source>
        <dbReference type="EMBL" id="TCL40038.1"/>
    </source>
</evidence>
<keyword evidence="10 17" id="KW-0521">NADP</keyword>
<dbReference type="Pfam" id="PF01842">
    <property type="entry name" value="ACT"/>
    <property type="match status" value="1"/>
</dbReference>
<dbReference type="InterPro" id="IPR016204">
    <property type="entry name" value="HDH"/>
</dbReference>
<dbReference type="RefSeq" id="WP_132074285.1">
    <property type="nucleotide sequence ID" value="NZ_SLUI01000001.1"/>
</dbReference>
<evidence type="ECO:0000256" key="12">
    <source>
        <dbReference type="ARBA" id="ARBA00023027"/>
    </source>
</evidence>
<feature type="binding site" evidence="17">
    <location>
        <position position="191"/>
    </location>
    <ligand>
        <name>L-homoserine</name>
        <dbReference type="ChEBI" id="CHEBI:57476"/>
    </ligand>
</feature>
<evidence type="ECO:0000256" key="13">
    <source>
        <dbReference type="ARBA" id="ARBA00023053"/>
    </source>
</evidence>
<name>A0A4R1Q3H5_9FIRM</name>
<comment type="pathway">
    <text evidence="3 18">Amino-acid biosynthesis; L-methionine biosynthesis via de novo pathway; L-homoserine from L-aspartate: step 3/3.</text>
</comment>
<dbReference type="FunFam" id="3.30.360.10:FF:000005">
    <property type="entry name" value="Homoserine dehydrogenase"/>
    <property type="match status" value="1"/>
</dbReference>
<comment type="pathway">
    <text evidence="2 18">Amino-acid biosynthesis; L-threonine biosynthesis; L-threonine from L-aspartate: step 3/5.</text>
</comment>
<keyword evidence="14 18" id="KW-0486">Methionine biosynthesis</keyword>
<keyword evidence="12" id="KW-0520">NAD</keyword>
<sequence>MKRAIQIGLLGLGTVGGSVVKIVQENAANISQKVGLPLKISRVLVRNKEKQRTVDTGDAIVTTDINDILADPAIDIIVEVMGGEQPAKEYILQALNAGKHVVTANKDVIAKYGRELFTAAEDNHVDLLFEASVGGGIPIIRPLKQCLAANQITEVMGIVNGTTNYMLTKMMNEKMSYADVLAEAQAKGYAEADPTADVGGWDAARKIAILSSIAFSSRVTLDDVYVEGITNISVEDIEYARELGYVIKLVAVAKDSEHGIEVRVHPAFIPNSHPLAGVSDVFNAIYVKGHAVGEAMFYGRGAGGLPTASAVTADIIDVARDIKHNTSSRILCTCFENKPLCPVGKTELPYYIRLLVEDKPGVFAAIAGAFGAQQVSLHSVIQKRKINNCAEIVLITYPVSNDNIKLAMNTLDGMSVVTKVRSVIRVEAEEIA</sequence>
<reference evidence="21 22" key="1">
    <citation type="submission" date="2019-03" db="EMBL/GenBank/DDBJ databases">
        <title>Genomic Encyclopedia of Type Strains, Phase IV (KMG-IV): sequencing the most valuable type-strain genomes for metagenomic binning, comparative biology and taxonomic classification.</title>
        <authorList>
            <person name="Goeker M."/>
        </authorList>
    </citation>
    <scope>NUCLEOTIDE SEQUENCE [LARGE SCALE GENOMIC DNA]</scope>
    <source>
        <strain evidence="21 22">DSM 15969</strain>
    </source>
</reference>
<feature type="binding site" evidence="17">
    <location>
        <begin position="10"/>
        <end position="17"/>
    </location>
    <ligand>
        <name>NADP(+)</name>
        <dbReference type="ChEBI" id="CHEBI:58349"/>
    </ligand>
</feature>
<evidence type="ECO:0000256" key="1">
    <source>
        <dbReference type="ARBA" id="ARBA00001920"/>
    </source>
</evidence>
<dbReference type="InterPro" id="IPR005106">
    <property type="entry name" value="Asp/hSer_DH_NAD-bd"/>
</dbReference>
<dbReference type="SUPFAM" id="SSF55021">
    <property type="entry name" value="ACT-like"/>
    <property type="match status" value="1"/>
</dbReference>
<keyword evidence="8 18" id="KW-0791">Threonine biosynthesis</keyword>
<gene>
    <name evidence="21" type="ORF">EV210_101239</name>
</gene>
<dbReference type="Proteomes" id="UP000295063">
    <property type="component" value="Unassembled WGS sequence"/>
</dbReference>
<evidence type="ECO:0000256" key="10">
    <source>
        <dbReference type="ARBA" id="ARBA00022857"/>
    </source>
</evidence>
<comment type="caution">
    <text evidence="21">The sequence shown here is derived from an EMBL/GenBank/DDBJ whole genome shotgun (WGS) entry which is preliminary data.</text>
</comment>
<keyword evidence="9" id="KW-0479">Metal-binding</keyword>
<dbReference type="EMBL" id="SLUI01000001">
    <property type="protein sequence ID" value="TCL40038.1"/>
    <property type="molecule type" value="Genomic_DNA"/>
</dbReference>
<feature type="domain" description="ACT" evidence="20">
    <location>
        <begin position="351"/>
        <end position="425"/>
    </location>
</feature>
<protein>
    <recommendedName>
        <fullName evidence="6 18">Homoserine dehydrogenase</fullName>
        <ecNumber evidence="5 18">1.1.1.3</ecNumber>
    </recommendedName>
</protein>
<dbReference type="NCBIfam" id="NF004976">
    <property type="entry name" value="PRK06349.1"/>
    <property type="match status" value="1"/>
</dbReference>
<keyword evidence="11 18" id="KW-0560">Oxidoreductase</keyword>
<dbReference type="GO" id="GO:0046872">
    <property type="term" value="F:metal ion binding"/>
    <property type="evidence" value="ECO:0007669"/>
    <property type="project" value="UniProtKB-KW"/>
</dbReference>
<evidence type="ECO:0000256" key="15">
    <source>
        <dbReference type="ARBA" id="ARBA00048841"/>
    </source>
</evidence>
<accession>A0A4R1Q3H5</accession>
<dbReference type="Pfam" id="PF03447">
    <property type="entry name" value="NAD_binding_3"/>
    <property type="match status" value="1"/>
</dbReference>
<dbReference type="EC" id="1.1.1.3" evidence="5 18"/>
<evidence type="ECO:0000256" key="18">
    <source>
        <dbReference type="RuleBase" id="RU000579"/>
    </source>
</evidence>
<organism evidence="21 22">
    <name type="scientific">Anaerospora hongkongensis</name>
    <dbReference type="NCBI Taxonomy" id="244830"/>
    <lineage>
        <taxon>Bacteria</taxon>
        <taxon>Bacillati</taxon>
        <taxon>Bacillota</taxon>
        <taxon>Negativicutes</taxon>
        <taxon>Selenomonadales</taxon>
        <taxon>Sporomusaceae</taxon>
        <taxon>Anaerospora</taxon>
    </lineage>
</organism>
<dbReference type="UniPathway" id="UPA00051">
    <property type="reaction ID" value="UER00465"/>
</dbReference>
<dbReference type="PANTHER" id="PTHR43331:SF1">
    <property type="entry name" value="HOMOSERINE DEHYDROGENASE"/>
    <property type="match status" value="1"/>
</dbReference>
<evidence type="ECO:0000313" key="22">
    <source>
        <dbReference type="Proteomes" id="UP000295063"/>
    </source>
</evidence>
<evidence type="ECO:0000256" key="4">
    <source>
        <dbReference type="ARBA" id="ARBA00006753"/>
    </source>
</evidence>
<evidence type="ECO:0000256" key="6">
    <source>
        <dbReference type="ARBA" id="ARBA00013376"/>
    </source>
</evidence>
<dbReference type="InterPro" id="IPR019811">
    <property type="entry name" value="HDH_CS"/>
</dbReference>
<keyword evidence="13" id="KW-0915">Sodium</keyword>
<dbReference type="SUPFAM" id="SSF55347">
    <property type="entry name" value="Glyceraldehyde-3-phosphate dehydrogenase-like, C-terminal domain"/>
    <property type="match status" value="1"/>
</dbReference>
<feature type="active site" description="Proton donor" evidence="16">
    <location>
        <position position="206"/>
    </location>
</feature>
<dbReference type="InterPro" id="IPR002912">
    <property type="entry name" value="ACT_dom"/>
</dbReference>
<evidence type="ECO:0000256" key="2">
    <source>
        <dbReference type="ARBA" id="ARBA00005056"/>
    </source>
</evidence>
<dbReference type="UniPathway" id="UPA00050">
    <property type="reaction ID" value="UER00063"/>
</dbReference>
<evidence type="ECO:0000256" key="16">
    <source>
        <dbReference type="PIRSR" id="PIRSR000098-1"/>
    </source>
</evidence>
<dbReference type="Gene3D" id="3.30.70.260">
    <property type="match status" value="1"/>
</dbReference>
<dbReference type="PIRSF" id="PIRSF000098">
    <property type="entry name" value="Homoser_dehydrog"/>
    <property type="match status" value="1"/>
</dbReference>
<evidence type="ECO:0000256" key="3">
    <source>
        <dbReference type="ARBA" id="ARBA00005062"/>
    </source>
</evidence>
<dbReference type="Gene3D" id="3.30.360.10">
    <property type="entry name" value="Dihydrodipicolinate Reductase, domain 2"/>
    <property type="match status" value="1"/>
</dbReference>
<dbReference type="OrthoDB" id="9808167at2"/>
<evidence type="ECO:0000259" key="20">
    <source>
        <dbReference type="PROSITE" id="PS51671"/>
    </source>
</evidence>
<comment type="catalytic activity">
    <reaction evidence="15">
        <text>L-homoserine + NADP(+) = L-aspartate 4-semialdehyde + NADPH + H(+)</text>
        <dbReference type="Rhea" id="RHEA:15761"/>
        <dbReference type="ChEBI" id="CHEBI:15378"/>
        <dbReference type="ChEBI" id="CHEBI:57476"/>
        <dbReference type="ChEBI" id="CHEBI:57783"/>
        <dbReference type="ChEBI" id="CHEBI:58349"/>
        <dbReference type="ChEBI" id="CHEBI:537519"/>
        <dbReference type="EC" id="1.1.1.3"/>
    </reaction>
    <physiologicalReaction direction="right-to-left" evidence="15">
        <dbReference type="Rhea" id="RHEA:15763"/>
    </physiologicalReaction>
</comment>
<evidence type="ECO:0000256" key="8">
    <source>
        <dbReference type="ARBA" id="ARBA00022697"/>
    </source>
</evidence>
<evidence type="ECO:0000256" key="5">
    <source>
        <dbReference type="ARBA" id="ARBA00013213"/>
    </source>
</evidence>